<evidence type="ECO:0000313" key="2">
    <source>
        <dbReference type="Proteomes" id="UP001143910"/>
    </source>
</evidence>
<dbReference type="EMBL" id="JANJQO010000012">
    <property type="protein sequence ID" value="KAJ2983918.1"/>
    <property type="molecule type" value="Genomic_DNA"/>
</dbReference>
<gene>
    <name evidence="1" type="ORF">NQ176_g337</name>
</gene>
<organism evidence="1 2">
    <name type="scientific">Zarea fungicola</name>
    <dbReference type="NCBI Taxonomy" id="93591"/>
    <lineage>
        <taxon>Eukaryota</taxon>
        <taxon>Fungi</taxon>
        <taxon>Dikarya</taxon>
        <taxon>Ascomycota</taxon>
        <taxon>Pezizomycotina</taxon>
        <taxon>Sordariomycetes</taxon>
        <taxon>Hypocreomycetidae</taxon>
        <taxon>Hypocreales</taxon>
        <taxon>Cordycipitaceae</taxon>
        <taxon>Zarea</taxon>
    </lineage>
</organism>
<sequence length="581" mass="66179">MSIIMSSTSTQAVESAKRWLTKCLSSHESCQKRARLSTIWSSDNMHIIRDLGPGDMMPKRLLRLKPFSASQSSNGDSYHLYLEQFQKGSAVQPYVALSYCWGDPASVPKTTGANLENHMSVGLEIKTLPATFRHAAEVVRRLGYECLWIDALCIVQDDEEDWKEEAPRMAVVYGNAVCTIHAADAINSDGGLFATSLAGSKRGILQRRAWATQELAISPRSLIFTADGVGWECQQAQTTPADEYADMKPKNDVKELSEKSPKGLKDIFVFFRDWRIPGQEVENPEVFDEPRMDLSFDIQGDKHSYVPFIDTWWELISQYSSRSMSYESDRFLALNGIAAVAQRQARIRNTWGLWIDFLETELLWYVDSSGPEGHSTNRFLAPSWSWAATKGGIVKNTFAERGSSAREYASLMIKPQIGIPYGTSFDQKLPIPAWTSRDSQSIALKGDLRTGEITAYLSDDGRKRYTVKLDNVGRWSDDEIYDFRPDAPSKFPLGETKKVVCLLVWHLEAGGCGLNEHVNLVLVLRQRQEQEVRLYTDDVTEIDLMEERTFYRLGYMECSFKDMRETEDIHEDLWWKQLWLR</sequence>
<dbReference type="Proteomes" id="UP001143910">
    <property type="component" value="Unassembled WGS sequence"/>
</dbReference>
<reference evidence="1" key="1">
    <citation type="submission" date="2022-08" db="EMBL/GenBank/DDBJ databases">
        <title>Genome Sequence of Lecanicillium fungicola.</title>
        <authorList>
            <person name="Buettner E."/>
        </authorList>
    </citation>
    <scope>NUCLEOTIDE SEQUENCE</scope>
    <source>
        <strain evidence="1">Babe33</strain>
    </source>
</reference>
<comment type="caution">
    <text evidence="1">The sequence shown here is derived from an EMBL/GenBank/DDBJ whole genome shotgun (WGS) entry which is preliminary data.</text>
</comment>
<name>A0ACC1NYS3_9HYPO</name>
<evidence type="ECO:0000313" key="1">
    <source>
        <dbReference type="EMBL" id="KAJ2983918.1"/>
    </source>
</evidence>
<accession>A0ACC1NYS3</accession>
<keyword evidence="2" id="KW-1185">Reference proteome</keyword>
<proteinExistence type="predicted"/>
<protein>
    <submittedName>
        <fullName evidence="1">Uncharacterized protein</fullName>
    </submittedName>
</protein>